<evidence type="ECO:0000259" key="7">
    <source>
        <dbReference type="Pfam" id="PF03772"/>
    </source>
</evidence>
<sequence>MGALVASGAVVAALWAGPMAVGGIAVLTLAWLVARSGHAGGRARMVGAAVLLTACLASAERQPAVTHEAMTLPSGLASYEAVVESGAEPGGSRQRFVARVIGPAGADPQPLSVSNARIWVIASRLPAVRGGDRVRLCGQVTALADMATASFAAYLGSRRIDGSMNALGPPVSWSGCQTPLRVIQQASWWSRAADDVRLAMVGVLRAGSPGESGALLAGLVTGDDAGLSPERRLAFRRAGLSHITAISGSNVALLMAILLGRRRFSRRGRNWAVLVAATALVWVYAVVVRLDPPVVRAAIVATGGVIALRLGRRPDGMTLTGLAAAGTAVLVPGWLGSLSFLLSFAAAIVLILAMGDGDAQGTMESAWSAVKAVVAVNLVTIPILLSAGAEVSLTGIGANLVLGPIAAIAFTLGFGAACVGLVSPEAGEVLAVPAGWVANGVILGADRFGGEWASYRVWRLSEIVIWAGFFIAVGTVWIVGWEGRSVRAAVGDLIRARSPRPS</sequence>
<dbReference type="AlphaFoldDB" id="A0A6J4U4E9"/>
<dbReference type="EMBL" id="CADCWH010000012">
    <property type="protein sequence ID" value="CAA9540425.1"/>
    <property type="molecule type" value="Genomic_DNA"/>
</dbReference>
<dbReference type="Pfam" id="PF03772">
    <property type="entry name" value="Competence"/>
    <property type="match status" value="1"/>
</dbReference>
<keyword evidence="3 6" id="KW-0812">Transmembrane</keyword>
<evidence type="ECO:0000256" key="1">
    <source>
        <dbReference type="ARBA" id="ARBA00004651"/>
    </source>
</evidence>
<keyword evidence="4 6" id="KW-1133">Transmembrane helix</keyword>
<protein>
    <recommendedName>
        <fullName evidence="7">ComEC/Rec2-related protein domain-containing protein</fullName>
    </recommendedName>
</protein>
<keyword evidence="2" id="KW-1003">Cell membrane</keyword>
<keyword evidence="5 6" id="KW-0472">Membrane</keyword>
<dbReference type="InterPro" id="IPR004477">
    <property type="entry name" value="ComEC_N"/>
</dbReference>
<evidence type="ECO:0000256" key="4">
    <source>
        <dbReference type="ARBA" id="ARBA00022989"/>
    </source>
</evidence>
<name>A0A6J4U4E9_9BACT</name>
<feature type="transmembrane region" description="Helical" evidence="6">
    <location>
        <begin position="366"/>
        <end position="388"/>
    </location>
</feature>
<comment type="subcellular location">
    <subcellularLocation>
        <location evidence="1">Cell membrane</location>
        <topology evidence="1">Multi-pass membrane protein</topology>
    </subcellularLocation>
</comment>
<dbReference type="NCBIfam" id="TIGR00360">
    <property type="entry name" value="ComEC_N-term"/>
    <property type="match status" value="1"/>
</dbReference>
<organism evidence="8">
    <name type="scientific">uncultured Thermomicrobiales bacterium</name>
    <dbReference type="NCBI Taxonomy" id="1645740"/>
    <lineage>
        <taxon>Bacteria</taxon>
        <taxon>Pseudomonadati</taxon>
        <taxon>Thermomicrobiota</taxon>
        <taxon>Thermomicrobia</taxon>
        <taxon>Thermomicrobiales</taxon>
        <taxon>environmental samples</taxon>
    </lineage>
</organism>
<gene>
    <name evidence="8" type="ORF">AVDCRST_MAG70-56</name>
</gene>
<dbReference type="InterPro" id="IPR052159">
    <property type="entry name" value="Competence_DNA_uptake"/>
</dbReference>
<proteinExistence type="predicted"/>
<evidence type="ECO:0000256" key="5">
    <source>
        <dbReference type="ARBA" id="ARBA00023136"/>
    </source>
</evidence>
<feature type="transmembrane region" description="Helical" evidence="6">
    <location>
        <begin position="323"/>
        <end position="354"/>
    </location>
</feature>
<evidence type="ECO:0000256" key="3">
    <source>
        <dbReference type="ARBA" id="ARBA00022692"/>
    </source>
</evidence>
<feature type="transmembrane region" description="Helical" evidence="6">
    <location>
        <begin position="294"/>
        <end position="311"/>
    </location>
</feature>
<evidence type="ECO:0000313" key="8">
    <source>
        <dbReference type="EMBL" id="CAA9540425.1"/>
    </source>
</evidence>
<dbReference type="GO" id="GO:0005886">
    <property type="term" value="C:plasma membrane"/>
    <property type="evidence" value="ECO:0007669"/>
    <property type="project" value="UniProtKB-SubCell"/>
</dbReference>
<feature type="transmembrane region" description="Helical" evidence="6">
    <location>
        <begin position="400"/>
        <end position="422"/>
    </location>
</feature>
<feature type="transmembrane region" description="Helical" evidence="6">
    <location>
        <begin position="271"/>
        <end position="288"/>
    </location>
</feature>
<evidence type="ECO:0000256" key="6">
    <source>
        <dbReference type="SAM" id="Phobius"/>
    </source>
</evidence>
<dbReference type="PANTHER" id="PTHR30619:SF7">
    <property type="entry name" value="BETA-LACTAMASE DOMAIN PROTEIN"/>
    <property type="match status" value="1"/>
</dbReference>
<dbReference type="PANTHER" id="PTHR30619">
    <property type="entry name" value="DNA INTERNALIZATION/COMPETENCE PROTEIN COMEC/REC2"/>
    <property type="match status" value="1"/>
</dbReference>
<reference evidence="8" key="1">
    <citation type="submission" date="2020-02" db="EMBL/GenBank/DDBJ databases">
        <authorList>
            <person name="Meier V. D."/>
        </authorList>
    </citation>
    <scope>NUCLEOTIDE SEQUENCE</scope>
    <source>
        <strain evidence="8">AVDCRST_MAG70</strain>
    </source>
</reference>
<feature type="domain" description="ComEC/Rec2-related protein" evidence="7">
    <location>
        <begin position="219"/>
        <end position="481"/>
    </location>
</feature>
<accession>A0A6J4U4E9</accession>
<feature type="transmembrane region" description="Helical" evidence="6">
    <location>
        <begin position="239"/>
        <end position="259"/>
    </location>
</feature>
<feature type="transmembrane region" description="Helical" evidence="6">
    <location>
        <begin position="463"/>
        <end position="481"/>
    </location>
</feature>
<evidence type="ECO:0000256" key="2">
    <source>
        <dbReference type="ARBA" id="ARBA00022475"/>
    </source>
</evidence>